<dbReference type="InterPro" id="IPR045518">
    <property type="entry name" value="2EXR"/>
</dbReference>
<comment type="caution">
    <text evidence="2">The sequence shown here is derived from an EMBL/GenBank/DDBJ whole genome shotgun (WGS) entry which is preliminary data.</text>
</comment>
<feature type="domain" description="2EXR" evidence="1">
    <location>
        <begin position="22"/>
        <end position="131"/>
    </location>
</feature>
<dbReference type="RefSeq" id="XP_045953402.1">
    <property type="nucleotide sequence ID" value="XM_046096801.1"/>
</dbReference>
<evidence type="ECO:0000313" key="3">
    <source>
        <dbReference type="Proteomes" id="UP000758603"/>
    </source>
</evidence>
<dbReference type="EMBL" id="JAGPXC010000009">
    <property type="protein sequence ID" value="KAH6646888.1"/>
    <property type="molecule type" value="Genomic_DNA"/>
</dbReference>
<dbReference type="OrthoDB" id="3473305at2759"/>
<evidence type="ECO:0000259" key="1">
    <source>
        <dbReference type="Pfam" id="PF20150"/>
    </source>
</evidence>
<dbReference type="Proteomes" id="UP000758603">
    <property type="component" value="Unassembled WGS sequence"/>
</dbReference>
<accession>A0A9P8RMD5</accession>
<gene>
    <name evidence="2" type="ORF">BKA67DRAFT_418587</name>
</gene>
<protein>
    <recommendedName>
        <fullName evidence="1">2EXR domain-containing protein</fullName>
    </recommendedName>
</protein>
<organism evidence="2 3">
    <name type="scientific">Truncatella angustata</name>
    <dbReference type="NCBI Taxonomy" id="152316"/>
    <lineage>
        <taxon>Eukaryota</taxon>
        <taxon>Fungi</taxon>
        <taxon>Dikarya</taxon>
        <taxon>Ascomycota</taxon>
        <taxon>Pezizomycotina</taxon>
        <taxon>Sordariomycetes</taxon>
        <taxon>Xylariomycetidae</taxon>
        <taxon>Amphisphaeriales</taxon>
        <taxon>Sporocadaceae</taxon>
        <taxon>Truncatella</taxon>
    </lineage>
</organism>
<evidence type="ECO:0000313" key="2">
    <source>
        <dbReference type="EMBL" id="KAH6646888.1"/>
    </source>
</evidence>
<dbReference type="AlphaFoldDB" id="A0A9P8RMD5"/>
<proteinExistence type="predicted"/>
<reference evidence="2" key="1">
    <citation type="journal article" date="2021" name="Nat. Commun.">
        <title>Genetic determinants of endophytism in the Arabidopsis root mycobiome.</title>
        <authorList>
            <person name="Mesny F."/>
            <person name="Miyauchi S."/>
            <person name="Thiergart T."/>
            <person name="Pickel B."/>
            <person name="Atanasova L."/>
            <person name="Karlsson M."/>
            <person name="Huettel B."/>
            <person name="Barry K.W."/>
            <person name="Haridas S."/>
            <person name="Chen C."/>
            <person name="Bauer D."/>
            <person name="Andreopoulos W."/>
            <person name="Pangilinan J."/>
            <person name="LaButti K."/>
            <person name="Riley R."/>
            <person name="Lipzen A."/>
            <person name="Clum A."/>
            <person name="Drula E."/>
            <person name="Henrissat B."/>
            <person name="Kohler A."/>
            <person name="Grigoriev I.V."/>
            <person name="Martin F.M."/>
            <person name="Hacquard S."/>
        </authorList>
    </citation>
    <scope>NUCLEOTIDE SEQUENCE</scope>
    <source>
        <strain evidence="2">MPI-SDFR-AT-0073</strain>
    </source>
</reference>
<dbReference type="GeneID" id="70125693"/>
<dbReference type="Pfam" id="PF20150">
    <property type="entry name" value="2EXR"/>
    <property type="match status" value="1"/>
</dbReference>
<dbReference type="PANTHER" id="PTHR35910:SF1">
    <property type="entry name" value="2EXR DOMAIN-CONTAINING PROTEIN"/>
    <property type="match status" value="1"/>
</dbReference>
<keyword evidence="3" id="KW-1185">Reference proteome</keyword>
<name>A0A9P8RMD5_9PEZI</name>
<dbReference type="PANTHER" id="PTHR35910">
    <property type="entry name" value="2EXR DOMAIN-CONTAINING PROTEIN"/>
    <property type="match status" value="1"/>
</dbReference>
<sequence length="360" mass="41683">MDTFLWAEGLLTDKLLPSCDSFHYFAYLPAEIRHEIWSRALPHRILRFTTIREISAPAYNHLLSAPPVAHVCKDARRVALRTGAWRHITSPKVSTGNLVREALEIEVPGGKMRTGQQRCTYTWFDTARDALFLDKHNLLAQAQELRELAETVIYAGFRCDEMSIFHMDTFINKHQWPRLRSIEVTLNAAPEVKSSYMQQSVYIIRPVDVPGLLQSLSVFPYWGADLQSLDEEVSLQYFLAYTQPSFGQHPGTEVPASAIKGLHYTADGFACKCRMRSWRKFKSDVRFMWLWFQNCSEILSQVHEGEELMTVPFKELKNLGWTEKFNYGHSWIRMHMEKMHDTRPMLRPVLQWTGAVIDGV</sequence>